<name>A0AAW1YSC4_RUBAR</name>
<dbReference type="GO" id="GO:0010073">
    <property type="term" value="P:meristem maintenance"/>
    <property type="evidence" value="ECO:0007669"/>
    <property type="project" value="InterPro"/>
</dbReference>
<dbReference type="GO" id="GO:0006508">
    <property type="term" value="P:proteolysis"/>
    <property type="evidence" value="ECO:0007669"/>
    <property type="project" value="UniProtKB-KW"/>
</dbReference>
<dbReference type="Proteomes" id="UP001457282">
    <property type="component" value="Unassembled WGS sequence"/>
</dbReference>
<dbReference type="SUPFAM" id="SSF54001">
    <property type="entry name" value="Cysteine proteinases"/>
    <property type="match status" value="1"/>
</dbReference>
<feature type="domain" description="Ubiquitin-like protease family profile" evidence="6">
    <location>
        <begin position="499"/>
        <end position="725"/>
    </location>
</feature>
<dbReference type="InterPro" id="IPR019557">
    <property type="entry name" value="AminoTfrase-like_pln_mobile"/>
</dbReference>
<accession>A0AAW1YSC4</accession>
<evidence type="ECO:0000256" key="1">
    <source>
        <dbReference type="ARBA" id="ARBA00005234"/>
    </source>
</evidence>
<feature type="transmembrane region" description="Helical" evidence="5">
    <location>
        <begin position="156"/>
        <end position="180"/>
    </location>
</feature>
<evidence type="ECO:0000256" key="3">
    <source>
        <dbReference type="ARBA" id="ARBA00022801"/>
    </source>
</evidence>
<evidence type="ECO:0000313" key="7">
    <source>
        <dbReference type="EMBL" id="KAK9951549.1"/>
    </source>
</evidence>
<feature type="region of interest" description="Disordered" evidence="4">
    <location>
        <begin position="357"/>
        <end position="376"/>
    </location>
</feature>
<evidence type="ECO:0000256" key="4">
    <source>
        <dbReference type="SAM" id="MobiDB-lite"/>
    </source>
</evidence>
<dbReference type="InterPro" id="IPR003653">
    <property type="entry name" value="Peptidase_C48_C"/>
</dbReference>
<evidence type="ECO:0000259" key="6">
    <source>
        <dbReference type="PROSITE" id="PS50600"/>
    </source>
</evidence>
<keyword evidence="3" id="KW-0378">Hydrolase</keyword>
<keyword evidence="5" id="KW-0812">Transmembrane</keyword>
<dbReference type="InterPro" id="IPR044824">
    <property type="entry name" value="MAIN-like"/>
</dbReference>
<evidence type="ECO:0000313" key="8">
    <source>
        <dbReference type="Proteomes" id="UP001457282"/>
    </source>
</evidence>
<keyword evidence="2" id="KW-0645">Protease</keyword>
<proteinExistence type="inferred from homology"/>
<gene>
    <name evidence="7" type="ORF">M0R45_006987</name>
</gene>
<sequence length="764" mass="89262">MAPKEKVSRKPYLQIRCSVRPMLETMQIVKDSHLKLLQRTPFWPLLEAFHNGTISKSHCEDFRTPTLNIIQTFNPETTCFHFGTRDVSMNMEDISQILGLPQHGEAVQFVPIQLYKSDFTERHFKGIDSCKLNHKCIHDLLIELLNGKEQTDIEDVLRLIIMELFVTFLFAGSSISFALLKYCDEFDKLARYSWAEAVGGFLNRSLRTKSKLKRDGCVLLIPFWLCEKTNIAQPISGREIVEGHKPSLIKWSIPELNRKMQQTTIHEIECLFKQQSVEVETDYEHEKQEQEEGEDEQEELKKKDSKGIKRELYQQLRKEIEERRKLPNDCELLNLESKFEDNLKAEMDKNMELIKKDQLNPESCSTASQSSPRDDIEVSRIGHQMSPPTKGSGVRVLDPDFVCYIVPKKKKAKKQHTPSDPILTVPSRAIQDPADKGDESIIIIGVDSVSEEENSPRKACFPFERCEVFKLMDDEYQRKVKTFWNMANPRELFWDGNNASVTREDVKKLIKDTAVASNVIDAFMELLEQQQHHQNSVKISTYISTLCWNFVRLKDARNKGKKDQVQDEVHDKVGLNHLVFDPLLRSMAHSDFVFFPIISKFHYTLLVLNKNEKKWTHYNPLRKRSEQHMDPCFEIAKQMHQLIQNWLITTQKEAQQALLKGTIRKICRKEESGAEVPLNEDEKRTLTWMMDNNMDFKIENDRICPQQDFKSLDCGIFVMYYMNQLSKGLQLEEEITECRMWEFRKHLIELFLDHENSRKQSSTT</sequence>
<organism evidence="7 8">
    <name type="scientific">Rubus argutus</name>
    <name type="common">Southern blackberry</name>
    <dbReference type="NCBI Taxonomy" id="59490"/>
    <lineage>
        <taxon>Eukaryota</taxon>
        <taxon>Viridiplantae</taxon>
        <taxon>Streptophyta</taxon>
        <taxon>Embryophyta</taxon>
        <taxon>Tracheophyta</taxon>
        <taxon>Spermatophyta</taxon>
        <taxon>Magnoliopsida</taxon>
        <taxon>eudicotyledons</taxon>
        <taxon>Gunneridae</taxon>
        <taxon>Pentapetalae</taxon>
        <taxon>rosids</taxon>
        <taxon>fabids</taxon>
        <taxon>Rosales</taxon>
        <taxon>Rosaceae</taxon>
        <taxon>Rosoideae</taxon>
        <taxon>Rosoideae incertae sedis</taxon>
        <taxon>Rubus</taxon>
    </lineage>
</organism>
<dbReference type="Gene3D" id="3.40.395.10">
    <property type="entry name" value="Adenoviral Proteinase, Chain A"/>
    <property type="match status" value="1"/>
</dbReference>
<feature type="region of interest" description="Disordered" evidence="4">
    <location>
        <begin position="281"/>
        <end position="304"/>
    </location>
</feature>
<keyword evidence="5" id="KW-0472">Membrane</keyword>
<dbReference type="InterPro" id="IPR038765">
    <property type="entry name" value="Papain-like_cys_pep_sf"/>
</dbReference>
<dbReference type="AlphaFoldDB" id="A0AAW1YSC4"/>
<comment type="caution">
    <text evidence="7">The sequence shown here is derived from an EMBL/GenBank/DDBJ whole genome shotgun (WGS) entry which is preliminary data.</text>
</comment>
<evidence type="ECO:0000256" key="5">
    <source>
        <dbReference type="SAM" id="Phobius"/>
    </source>
</evidence>
<dbReference type="Pfam" id="PF02902">
    <property type="entry name" value="Peptidase_C48"/>
    <property type="match status" value="1"/>
</dbReference>
<dbReference type="PANTHER" id="PTHR46033">
    <property type="entry name" value="PROTEIN MAIN-LIKE 2"/>
    <property type="match status" value="1"/>
</dbReference>
<dbReference type="PROSITE" id="PS50600">
    <property type="entry name" value="ULP_PROTEASE"/>
    <property type="match status" value="1"/>
</dbReference>
<feature type="compositionally biased region" description="Polar residues" evidence="4">
    <location>
        <begin position="360"/>
        <end position="371"/>
    </location>
</feature>
<protein>
    <recommendedName>
        <fullName evidence="6">Ubiquitin-like protease family profile domain-containing protein</fullName>
    </recommendedName>
</protein>
<keyword evidence="5" id="KW-1133">Transmembrane helix</keyword>
<dbReference type="Pfam" id="PF10536">
    <property type="entry name" value="PMD"/>
    <property type="match status" value="1"/>
</dbReference>
<keyword evidence="8" id="KW-1185">Reference proteome</keyword>
<comment type="similarity">
    <text evidence="1">Belongs to the peptidase C48 family.</text>
</comment>
<dbReference type="PANTHER" id="PTHR46033:SF1">
    <property type="entry name" value="PROTEIN MAIN-LIKE 2"/>
    <property type="match status" value="1"/>
</dbReference>
<reference evidence="7 8" key="1">
    <citation type="journal article" date="2023" name="G3 (Bethesda)">
        <title>A chromosome-length genome assembly and annotation of blackberry (Rubus argutus, cv. 'Hillquist').</title>
        <authorList>
            <person name="Bruna T."/>
            <person name="Aryal R."/>
            <person name="Dudchenko O."/>
            <person name="Sargent D.J."/>
            <person name="Mead D."/>
            <person name="Buti M."/>
            <person name="Cavallini A."/>
            <person name="Hytonen T."/>
            <person name="Andres J."/>
            <person name="Pham M."/>
            <person name="Weisz D."/>
            <person name="Mascagni F."/>
            <person name="Usai G."/>
            <person name="Natali L."/>
            <person name="Bassil N."/>
            <person name="Fernandez G.E."/>
            <person name="Lomsadze A."/>
            <person name="Armour M."/>
            <person name="Olukolu B."/>
            <person name="Poorten T."/>
            <person name="Britton C."/>
            <person name="Davik J."/>
            <person name="Ashrafi H."/>
            <person name="Aiden E.L."/>
            <person name="Borodovsky M."/>
            <person name="Worthington M."/>
        </authorList>
    </citation>
    <scope>NUCLEOTIDE SEQUENCE [LARGE SCALE GENOMIC DNA]</scope>
    <source>
        <strain evidence="7">PI 553951</strain>
    </source>
</reference>
<evidence type="ECO:0000256" key="2">
    <source>
        <dbReference type="ARBA" id="ARBA00022670"/>
    </source>
</evidence>
<dbReference type="EMBL" id="JBEDUW010000001">
    <property type="protein sequence ID" value="KAK9951549.1"/>
    <property type="molecule type" value="Genomic_DNA"/>
</dbReference>
<dbReference type="GO" id="GO:0008234">
    <property type="term" value="F:cysteine-type peptidase activity"/>
    <property type="evidence" value="ECO:0007669"/>
    <property type="project" value="InterPro"/>
</dbReference>